<dbReference type="SMART" id="SM00347">
    <property type="entry name" value="HTH_MARR"/>
    <property type="match status" value="1"/>
</dbReference>
<name>A0A2L0UJK0_9MICC</name>
<feature type="region of interest" description="Disordered" evidence="1">
    <location>
        <begin position="1"/>
        <end position="26"/>
    </location>
</feature>
<accession>A0A2L0UJK0</accession>
<reference evidence="3 4" key="1">
    <citation type="submission" date="2017-11" db="EMBL/GenBank/DDBJ databases">
        <title>Draft genome of Arthrobacter agilis strain UMCV2, a plant growth-promoting rhizobacterium and biocontrol capacity of phytopathogenic fungi.</title>
        <authorList>
            <person name="Martinez-Camara R."/>
            <person name="Santoyo G."/>
            <person name="Moreno-Hagelsieb G."/>
            <person name="Valencia-Cantero E."/>
        </authorList>
    </citation>
    <scope>NUCLEOTIDE SEQUENCE [LARGE SCALE GENOMIC DNA]</scope>
    <source>
        <strain evidence="3 4">UMCV2</strain>
    </source>
</reference>
<dbReference type="RefSeq" id="WP_133080872.1">
    <property type="nucleotide sequence ID" value="NZ_CP024915.1"/>
</dbReference>
<evidence type="ECO:0000256" key="1">
    <source>
        <dbReference type="SAM" id="MobiDB-lite"/>
    </source>
</evidence>
<dbReference type="InterPro" id="IPR000835">
    <property type="entry name" value="HTH_MarR-typ"/>
</dbReference>
<organism evidence="3 4">
    <name type="scientific">Arthrobacter agilis</name>
    <dbReference type="NCBI Taxonomy" id="37921"/>
    <lineage>
        <taxon>Bacteria</taxon>
        <taxon>Bacillati</taxon>
        <taxon>Actinomycetota</taxon>
        <taxon>Actinomycetes</taxon>
        <taxon>Micrococcales</taxon>
        <taxon>Micrococcaceae</taxon>
        <taxon>Arthrobacter</taxon>
    </lineage>
</organism>
<dbReference type="PANTHER" id="PTHR33164:SF106">
    <property type="entry name" value="TRANSCRIPTIONAL REGULATORY PROTEIN"/>
    <property type="match status" value="1"/>
</dbReference>
<evidence type="ECO:0000313" key="3">
    <source>
        <dbReference type="EMBL" id="AUZ89450.1"/>
    </source>
</evidence>
<dbReference type="AlphaFoldDB" id="A0A2L0UJK0"/>
<dbReference type="InterPro" id="IPR039422">
    <property type="entry name" value="MarR/SlyA-like"/>
</dbReference>
<protein>
    <submittedName>
        <fullName evidence="3">MarR family transcriptional regulator</fullName>
    </submittedName>
</protein>
<dbReference type="InterPro" id="IPR036390">
    <property type="entry name" value="WH_DNA-bd_sf"/>
</dbReference>
<dbReference type="PANTHER" id="PTHR33164">
    <property type="entry name" value="TRANSCRIPTIONAL REGULATOR, MARR FAMILY"/>
    <property type="match status" value="1"/>
</dbReference>
<proteinExistence type="predicted"/>
<dbReference type="Proteomes" id="UP000239187">
    <property type="component" value="Chromosome"/>
</dbReference>
<dbReference type="Pfam" id="PF12802">
    <property type="entry name" value="MarR_2"/>
    <property type="match status" value="1"/>
</dbReference>
<evidence type="ECO:0000259" key="2">
    <source>
        <dbReference type="PROSITE" id="PS50995"/>
    </source>
</evidence>
<feature type="domain" description="HTH marR-type" evidence="2">
    <location>
        <begin position="22"/>
        <end position="162"/>
    </location>
</feature>
<gene>
    <name evidence="3" type="ORF">CVO76_14840</name>
</gene>
<dbReference type="GO" id="GO:0006950">
    <property type="term" value="P:response to stress"/>
    <property type="evidence" value="ECO:0007669"/>
    <property type="project" value="TreeGrafter"/>
</dbReference>
<evidence type="ECO:0000313" key="4">
    <source>
        <dbReference type="Proteomes" id="UP000239187"/>
    </source>
</evidence>
<dbReference type="GO" id="GO:0003700">
    <property type="term" value="F:DNA-binding transcription factor activity"/>
    <property type="evidence" value="ECO:0007669"/>
    <property type="project" value="InterPro"/>
</dbReference>
<sequence length="179" mass="19208">MSSDSSTPSEADPTPAGSPSDRAGQVDELVDAVRRYRNAEGFMRGRSRDSMHLGKTDMTALRLMLHAGRSGHPLSAAALARELEISTAATTVLVDRLEKSGHAERRRSPTDGRVIEIWPTAATDDEVRSTMGILHERMMAIAGGLSPEECRTIARFLAALGVAMTTLEFPSPTPAAHQA</sequence>
<dbReference type="SUPFAM" id="SSF46785">
    <property type="entry name" value="Winged helix' DNA-binding domain"/>
    <property type="match status" value="1"/>
</dbReference>
<dbReference type="PROSITE" id="PS50995">
    <property type="entry name" value="HTH_MARR_2"/>
    <property type="match status" value="1"/>
</dbReference>
<dbReference type="InterPro" id="IPR036388">
    <property type="entry name" value="WH-like_DNA-bd_sf"/>
</dbReference>
<dbReference type="Gene3D" id="1.10.10.10">
    <property type="entry name" value="Winged helix-like DNA-binding domain superfamily/Winged helix DNA-binding domain"/>
    <property type="match status" value="1"/>
</dbReference>
<dbReference type="EMBL" id="CP024915">
    <property type="protein sequence ID" value="AUZ89450.1"/>
    <property type="molecule type" value="Genomic_DNA"/>
</dbReference>